<evidence type="ECO:0000256" key="3">
    <source>
        <dbReference type="ARBA" id="ARBA00022989"/>
    </source>
</evidence>
<dbReference type="Proteomes" id="UP001305521">
    <property type="component" value="Chromosome"/>
</dbReference>
<keyword evidence="4 5" id="KW-0472">Membrane</keyword>
<feature type="transmembrane region" description="Helical" evidence="5">
    <location>
        <begin position="107"/>
        <end position="126"/>
    </location>
</feature>
<evidence type="ECO:0000256" key="4">
    <source>
        <dbReference type="ARBA" id="ARBA00023136"/>
    </source>
</evidence>
<feature type="transmembrane region" description="Helical" evidence="5">
    <location>
        <begin position="50"/>
        <end position="69"/>
    </location>
</feature>
<keyword evidence="2 5" id="KW-0812">Transmembrane</keyword>
<evidence type="ECO:0000256" key="5">
    <source>
        <dbReference type="RuleBase" id="RU363041"/>
    </source>
</evidence>
<gene>
    <name evidence="6" type="ORF">R9Z33_06455</name>
</gene>
<comment type="similarity">
    <text evidence="5">Belongs to the 4-toluene sulfonate uptake permease (TSUP) (TC 2.A.102) family.</text>
</comment>
<dbReference type="InterPro" id="IPR002781">
    <property type="entry name" value="TM_pro_TauE-like"/>
</dbReference>
<evidence type="ECO:0000313" key="6">
    <source>
        <dbReference type="EMBL" id="WPB86512.1"/>
    </source>
</evidence>
<feature type="transmembrane region" description="Helical" evidence="5">
    <location>
        <begin position="146"/>
        <end position="170"/>
    </location>
</feature>
<name>A0ABZ0PM22_9PROT</name>
<dbReference type="PANTHER" id="PTHR43483:SF3">
    <property type="entry name" value="MEMBRANE TRANSPORTER PROTEIN HI_0806-RELATED"/>
    <property type="match status" value="1"/>
</dbReference>
<keyword evidence="5" id="KW-1003">Cell membrane</keyword>
<comment type="subcellular location">
    <subcellularLocation>
        <location evidence="5">Cell membrane</location>
        <topology evidence="5">Multi-pass membrane protein</topology>
    </subcellularLocation>
    <subcellularLocation>
        <location evidence="1">Membrane</location>
        <topology evidence="1">Multi-pass membrane protein</topology>
    </subcellularLocation>
</comment>
<evidence type="ECO:0000313" key="7">
    <source>
        <dbReference type="Proteomes" id="UP001305521"/>
    </source>
</evidence>
<dbReference type="EMBL" id="CP137852">
    <property type="protein sequence ID" value="WPB86512.1"/>
    <property type="molecule type" value="Genomic_DNA"/>
</dbReference>
<reference evidence="6 7" key="1">
    <citation type="submission" date="2023-11" db="EMBL/GenBank/DDBJ databases">
        <title>Arctic aerobic anoxygenic photoheterotroph Sediminicoccus rosea KRV36 adapts its photosynthesis to long days of polar summer.</title>
        <authorList>
            <person name="Tomasch J."/>
            <person name="Kopejtka K."/>
            <person name="Bily T."/>
            <person name="Gardiner A.T."/>
            <person name="Gardian Z."/>
            <person name="Shivaramu S."/>
            <person name="Koblizek M."/>
            <person name="Engelhardt F."/>
            <person name="Kaftan D."/>
        </authorList>
    </citation>
    <scope>NUCLEOTIDE SEQUENCE [LARGE SCALE GENOMIC DNA]</scope>
    <source>
        <strain evidence="6 7">R-30</strain>
    </source>
</reference>
<protein>
    <recommendedName>
        <fullName evidence="5">Probable membrane transporter protein</fullName>
    </recommendedName>
</protein>
<feature type="transmembrane region" description="Helical" evidence="5">
    <location>
        <begin position="203"/>
        <end position="227"/>
    </location>
</feature>
<organism evidence="6 7">
    <name type="scientific">Sediminicoccus rosea</name>
    <dbReference type="NCBI Taxonomy" id="1225128"/>
    <lineage>
        <taxon>Bacteria</taxon>
        <taxon>Pseudomonadati</taxon>
        <taxon>Pseudomonadota</taxon>
        <taxon>Alphaproteobacteria</taxon>
        <taxon>Acetobacterales</taxon>
        <taxon>Roseomonadaceae</taxon>
        <taxon>Sediminicoccus</taxon>
    </lineage>
</organism>
<sequence length="263" mass="25685">MELTLLSLLALLLAGAGVGLAGGLLGIGGGVIAVPALLEILSHLPVAQRLPLAIGTAQAVILLSAVTAVRAHARAGSVDAGLLRAWLPAMILGGLLGVVVAPFAPPAISLLVFAAIAAALGSTLLFELRRGGGLPTPPVGWLPPGVIGLASAALGVGAGTLSGPVLGVFGVGLHRAVGVGAVFNLAIAAPATLAALTGGPWSLAALGQVSLPGLVLLAAPAMLVAPAAARLSRRLPQRALAWVFGLCLYAIAARVAWRALAGG</sequence>
<proteinExistence type="inferred from homology"/>
<dbReference type="RefSeq" id="WP_318650485.1">
    <property type="nucleotide sequence ID" value="NZ_CP137852.1"/>
</dbReference>
<keyword evidence="7" id="KW-1185">Reference proteome</keyword>
<feature type="transmembrane region" description="Helical" evidence="5">
    <location>
        <begin position="81"/>
        <end position="101"/>
    </location>
</feature>
<feature type="transmembrane region" description="Helical" evidence="5">
    <location>
        <begin position="176"/>
        <end position="196"/>
    </location>
</feature>
<keyword evidence="3 5" id="KW-1133">Transmembrane helix</keyword>
<evidence type="ECO:0000256" key="2">
    <source>
        <dbReference type="ARBA" id="ARBA00022692"/>
    </source>
</evidence>
<dbReference type="PANTHER" id="PTHR43483">
    <property type="entry name" value="MEMBRANE TRANSPORTER PROTEIN HI_0806-RELATED"/>
    <property type="match status" value="1"/>
</dbReference>
<evidence type="ECO:0000256" key="1">
    <source>
        <dbReference type="ARBA" id="ARBA00004141"/>
    </source>
</evidence>
<accession>A0ABZ0PM22</accession>
<dbReference type="Pfam" id="PF01925">
    <property type="entry name" value="TauE"/>
    <property type="match status" value="1"/>
</dbReference>
<feature type="transmembrane region" description="Helical" evidence="5">
    <location>
        <begin position="239"/>
        <end position="257"/>
    </location>
</feature>